<evidence type="ECO:0000259" key="6">
    <source>
        <dbReference type="PROSITE" id="PS51900"/>
    </source>
</evidence>
<gene>
    <name evidence="7" type="ORF">OGM63_19310</name>
</gene>
<evidence type="ECO:0000256" key="1">
    <source>
        <dbReference type="ARBA" id="ARBA00008857"/>
    </source>
</evidence>
<comment type="similarity">
    <text evidence="1">Belongs to the 'phage' integrase family.</text>
</comment>
<dbReference type="PANTHER" id="PTHR30349:SF64">
    <property type="entry name" value="PROPHAGE INTEGRASE INTD-RELATED"/>
    <property type="match status" value="1"/>
</dbReference>
<organism evidence="7 8">
    <name type="scientific">Plectonema radiosum NIES-515</name>
    <dbReference type="NCBI Taxonomy" id="2986073"/>
    <lineage>
        <taxon>Bacteria</taxon>
        <taxon>Bacillati</taxon>
        <taxon>Cyanobacteriota</taxon>
        <taxon>Cyanophyceae</taxon>
        <taxon>Oscillatoriophycideae</taxon>
        <taxon>Oscillatoriales</taxon>
        <taxon>Microcoleaceae</taxon>
        <taxon>Plectonema</taxon>
    </lineage>
</organism>
<evidence type="ECO:0000256" key="4">
    <source>
        <dbReference type="PROSITE-ProRule" id="PRU01248"/>
    </source>
</evidence>
<evidence type="ECO:0000313" key="7">
    <source>
        <dbReference type="EMBL" id="MCV3215635.1"/>
    </source>
</evidence>
<dbReference type="SUPFAM" id="SSF56349">
    <property type="entry name" value="DNA breaking-rejoining enzymes"/>
    <property type="match status" value="1"/>
</dbReference>
<dbReference type="Gene3D" id="1.10.443.10">
    <property type="entry name" value="Intergrase catalytic core"/>
    <property type="match status" value="1"/>
</dbReference>
<dbReference type="InterPro" id="IPR002104">
    <property type="entry name" value="Integrase_catalytic"/>
</dbReference>
<proteinExistence type="inferred from homology"/>
<accession>A0ABT3B321</accession>
<dbReference type="PANTHER" id="PTHR30349">
    <property type="entry name" value="PHAGE INTEGRASE-RELATED"/>
    <property type="match status" value="1"/>
</dbReference>
<dbReference type="InterPro" id="IPR011010">
    <property type="entry name" value="DNA_brk_join_enz"/>
</dbReference>
<evidence type="ECO:0000256" key="3">
    <source>
        <dbReference type="ARBA" id="ARBA00023172"/>
    </source>
</evidence>
<feature type="domain" description="Tyr recombinase" evidence="5">
    <location>
        <begin position="104"/>
        <end position="287"/>
    </location>
</feature>
<evidence type="ECO:0000313" key="8">
    <source>
        <dbReference type="Proteomes" id="UP001526143"/>
    </source>
</evidence>
<dbReference type="InterPro" id="IPR013762">
    <property type="entry name" value="Integrase-like_cat_sf"/>
</dbReference>
<sequence>MLNSSPTLTNTELVELWLHGKSVNTIDGYRRYAQRFFRHVGDKPLADVTLMDFQLWEMSNACSNNSLRVAVGAIKSLFSFAKELGVISSNLGILVKSPTAKNRLAERILTEEEVHNIINATSINPHEAQRATRVRDRTLVRLLYFAGLRVSELCALKWRDLKARGDGGQITVFGKGDKTRTVLVGKGIWREINELKNNARKDDPVFVSAKGGHLCRSMVFHIVKNAATRAGIEGNVSPHWLRHSHASHSLDRGAPIHLLQKTLGHSSVAITEMYLHARPTDSSSLYLPDDDEE</sequence>
<protein>
    <submittedName>
        <fullName evidence="7">Tyrosine-type recombinase/integrase</fullName>
    </submittedName>
</protein>
<dbReference type="Proteomes" id="UP001526143">
    <property type="component" value="Unassembled WGS sequence"/>
</dbReference>
<evidence type="ECO:0000256" key="2">
    <source>
        <dbReference type="ARBA" id="ARBA00023125"/>
    </source>
</evidence>
<dbReference type="RefSeq" id="WP_263747281.1">
    <property type="nucleotide sequence ID" value="NZ_JAOWRF010000276.1"/>
</dbReference>
<comment type="caution">
    <text evidence="7">The sequence shown here is derived from an EMBL/GenBank/DDBJ whole genome shotgun (WGS) entry which is preliminary data.</text>
</comment>
<feature type="domain" description="Core-binding (CB)" evidence="6">
    <location>
        <begin position="8"/>
        <end position="82"/>
    </location>
</feature>
<evidence type="ECO:0000259" key="5">
    <source>
        <dbReference type="PROSITE" id="PS51898"/>
    </source>
</evidence>
<reference evidence="7 8" key="1">
    <citation type="submission" date="2022-10" db="EMBL/GenBank/DDBJ databases">
        <title>Identification of biosynthetic pathway for the production of the potent trypsin inhibitor radiosumin.</title>
        <authorList>
            <person name="Fewer D.P."/>
            <person name="Delbaje E."/>
            <person name="Ouyang X."/>
            <person name="Agostino P.D."/>
            <person name="Wahlsten M."/>
            <person name="Jokela J."/>
            <person name="Permi P."/>
            <person name="Haapaniemi E."/>
            <person name="Koistinen H."/>
        </authorList>
    </citation>
    <scope>NUCLEOTIDE SEQUENCE [LARGE SCALE GENOMIC DNA]</scope>
    <source>
        <strain evidence="7 8">NIES-515</strain>
    </source>
</reference>
<dbReference type="PROSITE" id="PS51900">
    <property type="entry name" value="CB"/>
    <property type="match status" value="1"/>
</dbReference>
<dbReference type="Pfam" id="PF00589">
    <property type="entry name" value="Phage_integrase"/>
    <property type="match status" value="1"/>
</dbReference>
<name>A0ABT3B321_9CYAN</name>
<dbReference type="EMBL" id="JAOWRF010000276">
    <property type="protein sequence ID" value="MCV3215635.1"/>
    <property type="molecule type" value="Genomic_DNA"/>
</dbReference>
<keyword evidence="2 4" id="KW-0238">DNA-binding</keyword>
<keyword evidence="3" id="KW-0233">DNA recombination</keyword>
<dbReference type="InterPro" id="IPR010998">
    <property type="entry name" value="Integrase_recombinase_N"/>
</dbReference>
<dbReference type="InterPro" id="IPR050090">
    <property type="entry name" value="Tyrosine_recombinase_XerCD"/>
</dbReference>
<keyword evidence="8" id="KW-1185">Reference proteome</keyword>
<dbReference type="Gene3D" id="1.10.150.130">
    <property type="match status" value="1"/>
</dbReference>
<dbReference type="InterPro" id="IPR044068">
    <property type="entry name" value="CB"/>
</dbReference>
<dbReference type="PROSITE" id="PS51898">
    <property type="entry name" value="TYR_RECOMBINASE"/>
    <property type="match status" value="1"/>
</dbReference>